<dbReference type="PANTHER" id="PTHR42064:SF1">
    <property type="entry name" value="YALI0F28677P"/>
    <property type="match status" value="1"/>
</dbReference>
<dbReference type="EMBL" id="CAJPDQ010000006">
    <property type="protein sequence ID" value="CAF9911560.1"/>
    <property type="molecule type" value="Genomic_DNA"/>
</dbReference>
<name>A0A8H3I8N6_9LECA</name>
<feature type="region of interest" description="Disordered" evidence="1">
    <location>
        <begin position="938"/>
        <end position="989"/>
    </location>
</feature>
<reference evidence="2" key="1">
    <citation type="submission" date="2021-03" db="EMBL/GenBank/DDBJ databases">
        <authorList>
            <person name="Tagirdzhanova G."/>
        </authorList>
    </citation>
    <scope>NUCLEOTIDE SEQUENCE</scope>
</reference>
<keyword evidence="3" id="KW-1185">Reference proteome</keyword>
<feature type="compositionally biased region" description="Polar residues" evidence="1">
    <location>
        <begin position="956"/>
        <end position="965"/>
    </location>
</feature>
<evidence type="ECO:0000256" key="1">
    <source>
        <dbReference type="SAM" id="MobiDB-lite"/>
    </source>
</evidence>
<gene>
    <name evidence="2" type="ORF">GOMPHAMPRED_007454</name>
</gene>
<dbReference type="PANTHER" id="PTHR42064">
    <property type="entry name" value="YALI0F28677P"/>
    <property type="match status" value="1"/>
</dbReference>
<accession>A0A8H3I8N6</accession>
<feature type="compositionally biased region" description="Low complexity" evidence="1">
    <location>
        <begin position="979"/>
        <end position="989"/>
    </location>
</feature>
<proteinExistence type="predicted"/>
<organism evidence="2 3">
    <name type="scientific">Gomphillus americanus</name>
    <dbReference type="NCBI Taxonomy" id="1940652"/>
    <lineage>
        <taxon>Eukaryota</taxon>
        <taxon>Fungi</taxon>
        <taxon>Dikarya</taxon>
        <taxon>Ascomycota</taxon>
        <taxon>Pezizomycotina</taxon>
        <taxon>Lecanoromycetes</taxon>
        <taxon>OSLEUM clade</taxon>
        <taxon>Ostropomycetidae</taxon>
        <taxon>Ostropales</taxon>
        <taxon>Graphidaceae</taxon>
        <taxon>Gomphilloideae</taxon>
        <taxon>Gomphillus</taxon>
    </lineage>
</organism>
<sequence>MEDNPPLRTVRSVPVLTSLLVAQRQMSASTPPSLSSEIRLLLPDECYIPLPPSPTISKYEEEEEEVCTDKQEMSRETSIPLLDLLRAVQADKYESRRLVVLQDEAYGLFHKCGSCDRFITIQVQLYKRLVDCFRTDKKTTFVSLYGKAINCPVFGELRTRYPHHLDDEVDVSDELSWIDRLPSASGQSLMDFLHSLRSDPMFVAERISRLSPVQLKKLVRLHRPMDNGPVFRAQQPQGRNTSRGMSKNLESDIAVDDVLTDPLLLMINAMFDDTPADKVKQIEIWSSVCARLIEEGKPGADDFCLTVVNLFSDLSTWHATAGLELFLAELVVAGGQFLEAGGHNIKFTHPQHQQRDANAATSSFLDSYVPKLLDQLSIDTAPPHALDLLRSILIKIKDPERKTTARNFFFLRWYCGIFLANAIVYPENYGIMMDHHINNSVRQKVLRELAMRIQSTVTDVLSPWSSHSLSTVLEYKIHQILHVLETPPQTLFDSSTASDGRSFLFLRPEDVLSMARALSGEIEDESSATSVLERTTSSSSSTLVYQPQFISGFPSAVPHPHDHVNKSFQNQTWQGYQPILDSGYNTFDRNNPRPGSSAGILADAEKDFSFPFIHDLWGLATSRDFQIPGSSKNEVAVVFVRNSESSLSLDPFHNDLDHPVAEACAVAFRDDDRDILTAAVVRLAYEPFQLQLDPTETPLISLNSFESIINGKIDEANSAFDFQTAYFWWKCLQILQYTNSGELAAFLTSLASQRQSKVIYKRKLAREYDDWLHALRNRSNAQDQRNQKLSSSSKRLRNKMWFVSDVRHSSAYEDAHNVVRALRAMVDPSEQRQQGVGTSTKQKFRSSFGQERVLAQVLELMTAPKTYGGPNKLSESQVEITSGWLLHENIENFCRGEERIHRFCYEIQKCVKRLAGEAMLDSPVLWSSPLYLSEKAEHGITGHSGSRNSQDRTSWRTDFSNQQWSHIPKASGQHPFAGPESALPLSSPPSWRTVFDHPGQLHMPINSSFIGHQSPRNWAPPTNPVPFGNAKTFNDGTAWRRRSFLQSLRAHLTSLLLSDLGSSLWSNGSETDQWVSTLNKPQQQPPSAVQESSHPESRNSSFASQFASKLNTTSDNEFGFAEPYKVLLQQFRLSPDPQTKLRYLYELSTLVSHAHQQIKQNQHIPAAVDHKESARHNRNLSDLGIGIGAPRTRLTRLQEVAANCEDRRISSLANSRSGSSFSLRSRALPVPSLDDIQVTTSIQALLEDPEYRPPAFFRDLQYIAAFAPSSTLDHTPQGVAFWTIGLAAMRIKAENSRIMTDNAMQILDYHYGNGSKKEPVRAGQSSPGQESTSTRKLSQQDLMGTTLQDAARLLTVSALEGDPTAARELALFHLTHPELVSRVTLPLSRPSDVFRVKHSSTSERGHRHGNDESGVLDSVTFAVVFHWMEFAASAGDADAITFFKENKDLGKAL</sequence>
<evidence type="ECO:0000313" key="3">
    <source>
        <dbReference type="Proteomes" id="UP000664169"/>
    </source>
</evidence>
<dbReference type="OrthoDB" id="3548913at2759"/>
<evidence type="ECO:0000313" key="2">
    <source>
        <dbReference type="EMBL" id="CAF9911560.1"/>
    </source>
</evidence>
<comment type="caution">
    <text evidence="2">The sequence shown here is derived from an EMBL/GenBank/DDBJ whole genome shotgun (WGS) entry which is preliminary data.</text>
</comment>
<protein>
    <submittedName>
        <fullName evidence="2">Uncharacterized protein</fullName>
    </submittedName>
</protein>
<feature type="compositionally biased region" description="Polar residues" evidence="1">
    <location>
        <begin position="1323"/>
        <end position="1340"/>
    </location>
</feature>
<feature type="region of interest" description="Disordered" evidence="1">
    <location>
        <begin position="1076"/>
        <end position="1104"/>
    </location>
</feature>
<dbReference type="Proteomes" id="UP000664169">
    <property type="component" value="Unassembled WGS sequence"/>
</dbReference>
<feature type="region of interest" description="Disordered" evidence="1">
    <location>
        <begin position="1315"/>
        <end position="1340"/>
    </location>
</feature>